<sequence>MASPNNKSLRSRMGSLLRRKSSTRLSIPPTSPSPPPRPASDRSSSERRVSSQAEETSSNPAPPPHAPVAASVPSPIAESPDREAAATLHEPFVVPPDVQGTVATTTSPSAPLIDPAGTLTDEPTQMATADEAGPASTQIESAPDPFPEPVHEALPALTEEPKSEPVVDTHIADSLEHADDHAEEPSAPAPPVPEPPPDATATSVAVVTQTESEQLSVAASAIGDTTLKHEEVVDSAGDNVAADATESAFSAEQTGHVSEPVSEPAVQPPANPLQNPWRINEGSAFFEASADLPTVSNVFSSAPYEDPFADPVMASNDVNGSFTVNMPVPLETHAAPVVDAPRDIIPSPFDDVAMPIPRIPPSPDDNDYVMVSGENELSALFSLPLLSAPADPTYSAVTISRTLSPMSQHWIRYVIPDPLSTAYYVHPARVVTTDVDVNDQRRLAAVEQFLEKQYHQRDGLEMWLTAGSTTDTFVMNWVDHHRRRCYSAQENTDDVNAEIRFWKFLDAHPIHAALPPNAQREALEAVMWTWSESLLVSERRRVTAPFTRDECQDLVRLLRETPEASSADTFLHARLVSRVMLRIARWRKARIASGLPGGTPYSGITDLLLSVSSALCLGIPYIMVMNERARIRLDEEAGLRFTLGTLPGVLMSVCTGIAAAIVLSASVTLLCLPGLDNVSRTAGFVALLLASFSIAAAAIASLRVRPEIVVSFGGEGLVVLSGRHFAQSLPLVLLIYSLLALVLAITLYSFFGTSYEPTQVVQQRFKAYTHWTVAGTFGGLLGVTAILCSLL</sequence>
<name>A0A0D7ADR6_9AGAR</name>
<feature type="compositionally biased region" description="Basic and acidic residues" evidence="1">
    <location>
        <begin position="159"/>
        <end position="184"/>
    </location>
</feature>
<keyword evidence="4" id="KW-1185">Reference proteome</keyword>
<organism evidence="3 4">
    <name type="scientific">Fistulina hepatica ATCC 64428</name>
    <dbReference type="NCBI Taxonomy" id="1128425"/>
    <lineage>
        <taxon>Eukaryota</taxon>
        <taxon>Fungi</taxon>
        <taxon>Dikarya</taxon>
        <taxon>Basidiomycota</taxon>
        <taxon>Agaricomycotina</taxon>
        <taxon>Agaricomycetes</taxon>
        <taxon>Agaricomycetidae</taxon>
        <taxon>Agaricales</taxon>
        <taxon>Fistulinaceae</taxon>
        <taxon>Fistulina</taxon>
    </lineage>
</organism>
<feature type="transmembrane region" description="Helical" evidence="2">
    <location>
        <begin position="731"/>
        <end position="751"/>
    </location>
</feature>
<evidence type="ECO:0000313" key="3">
    <source>
        <dbReference type="EMBL" id="KIY49127.1"/>
    </source>
</evidence>
<evidence type="ECO:0000313" key="4">
    <source>
        <dbReference type="Proteomes" id="UP000054144"/>
    </source>
</evidence>
<feature type="compositionally biased region" description="Low complexity" evidence="1">
    <location>
        <begin position="67"/>
        <end position="78"/>
    </location>
</feature>
<dbReference type="AlphaFoldDB" id="A0A0D7ADR6"/>
<evidence type="ECO:0000256" key="2">
    <source>
        <dbReference type="SAM" id="Phobius"/>
    </source>
</evidence>
<feature type="compositionally biased region" description="Basic and acidic residues" evidence="1">
    <location>
        <begin position="39"/>
        <end position="49"/>
    </location>
</feature>
<gene>
    <name evidence="3" type="ORF">FISHEDRAFT_72936</name>
</gene>
<feature type="transmembrane region" description="Helical" evidence="2">
    <location>
        <begin position="645"/>
        <end position="670"/>
    </location>
</feature>
<protein>
    <submittedName>
        <fullName evidence="3">Uncharacterized protein</fullName>
    </submittedName>
</protein>
<reference evidence="3 4" key="1">
    <citation type="journal article" date="2015" name="Fungal Genet. Biol.">
        <title>Evolution of novel wood decay mechanisms in Agaricales revealed by the genome sequences of Fistulina hepatica and Cylindrobasidium torrendii.</title>
        <authorList>
            <person name="Floudas D."/>
            <person name="Held B.W."/>
            <person name="Riley R."/>
            <person name="Nagy L.G."/>
            <person name="Koehler G."/>
            <person name="Ransdell A.S."/>
            <person name="Younus H."/>
            <person name="Chow J."/>
            <person name="Chiniquy J."/>
            <person name="Lipzen A."/>
            <person name="Tritt A."/>
            <person name="Sun H."/>
            <person name="Haridas S."/>
            <person name="LaButti K."/>
            <person name="Ohm R.A."/>
            <person name="Kues U."/>
            <person name="Blanchette R.A."/>
            <person name="Grigoriev I.V."/>
            <person name="Minto R.E."/>
            <person name="Hibbett D.S."/>
        </authorList>
    </citation>
    <scope>NUCLEOTIDE SEQUENCE [LARGE SCALE GENOMIC DNA]</scope>
    <source>
        <strain evidence="3 4">ATCC 64428</strain>
    </source>
</reference>
<accession>A0A0D7ADR6</accession>
<dbReference type="EMBL" id="KN881726">
    <property type="protein sequence ID" value="KIY49127.1"/>
    <property type="molecule type" value="Genomic_DNA"/>
</dbReference>
<feature type="region of interest" description="Disordered" evidence="1">
    <location>
        <begin position="1"/>
        <end position="203"/>
    </location>
</feature>
<feature type="compositionally biased region" description="Pro residues" evidence="1">
    <location>
        <begin position="187"/>
        <end position="198"/>
    </location>
</feature>
<feature type="compositionally biased region" description="Pro residues" evidence="1">
    <location>
        <begin position="29"/>
        <end position="38"/>
    </location>
</feature>
<feature type="transmembrane region" description="Helical" evidence="2">
    <location>
        <begin position="682"/>
        <end position="702"/>
    </location>
</feature>
<keyword evidence="2" id="KW-0472">Membrane</keyword>
<feature type="transmembrane region" description="Helical" evidence="2">
    <location>
        <begin position="607"/>
        <end position="624"/>
    </location>
</feature>
<feature type="transmembrane region" description="Helical" evidence="2">
    <location>
        <begin position="771"/>
        <end position="790"/>
    </location>
</feature>
<keyword evidence="2" id="KW-1133">Transmembrane helix</keyword>
<dbReference type="OrthoDB" id="3245306at2759"/>
<proteinExistence type="predicted"/>
<dbReference type="Proteomes" id="UP000054144">
    <property type="component" value="Unassembled WGS sequence"/>
</dbReference>
<keyword evidence="2" id="KW-0812">Transmembrane</keyword>
<evidence type="ECO:0000256" key="1">
    <source>
        <dbReference type="SAM" id="MobiDB-lite"/>
    </source>
</evidence>